<feature type="coiled-coil region" evidence="22">
    <location>
        <begin position="276"/>
        <end position="306"/>
    </location>
</feature>
<reference evidence="25 26" key="1">
    <citation type="submission" date="2014-08" db="EMBL/GenBank/DDBJ databases">
        <title>Genome sequences of NCPPB Pectobacterium isolates.</title>
        <authorList>
            <person name="Glover R.H."/>
            <person name="Sapp M."/>
            <person name="Elphinstone J."/>
        </authorList>
    </citation>
    <scope>NUCLEOTIDE SEQUENCE [LARGE SCALE GENOMIC DNA]</scope>
    <source>
        <strain evidence="25 26">NCPPB 2795</strain>
    </source>
</reference>
<keyword evidence="17" id="KW-0902">Two-component regulatory system</keyword>
<feature type="domain" description="Histidine kinase" evidence="24">
    <location>
        <begin position="321"/>
        <end position="520"/>
    </location>
</feature>
<dbReference type="InterPro" id="IPR007895">
    <property type="entry name" value="MASE1"/>
</dbReference>
<keyword evidence="10" id="KW-0597">Phosphoprotein</keyword>
<comment type="cofactor">
    <cofactor evidence="2">
        <name>[4Fe-4S] cluster</name>
        <dbReference type="ChEBI" id="CHEBI:49883"/>
    </cofactor>
</comment>
<dbReference type="PRINTS" id="PR00344">
    <property type="entry name" value="BCTRLSENSOR"/>
</dbReference>
<dbReference type="SUPFAM" id="SSF55874">
    <property type="entry name" value="ATPase domain of HSP90 chaperone/DNA topoisomerase II/histidine kinase"/>
    <property type="match status" value="1"/>
</dbReference>
<evidence type="ECO:0000256" key="16">
    <source>
        <dbReference type="ARBA" id="ARBA00023004"/>
    </source>
</evidence>
<feature type="transmembrane region" description="Helical" evidence="23">
    <location>
        <begin position="83"/>
        <end position="102"/>
    </location>
</feature>
<evidence type="ECO:0000256" key="2">
    <source>
        <dbReference type="ARBA" id="ARBA00001966"/>
    </source>
</evidence>
<evidence type="ECO:0000313" key="26">
    <source>
        <dbReference type="Proteomes" id="UP000032874"/>
    </source>
</evidence>
<keyword evidence="12 23" id="KW-0812">Transmembrane</keyword>
<evidence type="ECO:0000256" key="10">
    <source>
        <dbReference type="ARBA" id="ARBA00022553"/>
    </source>
</evidence>
<name>A0A093S220_9GAMM</name>
<evidence type="ECO:0000256" key="7">
    <source>
        <dbReference type="ARBA" id="ARBA00022475"/>
    </source>
</evidence>
<accession>A0A093S220</accession>
<feature type="transmembrane region" description="Helical" evidence="23">
    <location>
        <begin position="142"/>
        <end position="163"/>
    </location>
</feature>
<dbReference type="PANTHER" id="PTHR24421">
    <property type="entry name" value="NITRATE/NITRITE SENSOR PROTEIN NARX-RELATED"/>
    <property type="match status" value="1"/>
</dbReference>
<evidence type="ECO:0000256" key="22">
    <source>
        <dbReference type="SAM" id="Coils"/>
    </source>
</evidence>
<evidence type="ECO:0000256" key="15">
    <source>
        <dbReference type="ARBA" id="ARBA00022989"/>
    </source>
</evidence>
<keyword evidence="9" id="KW-0963">Cytoplasm</keyword>
<evidence type="ECO:0000256" key="6">
    <source>
        <dbReference type="ARBA" id="ARBA00017322"/>
    </source>
</evidence>
<dbReference type="EC" id="2.7.13.3" evidence="5"/>
<comment type="catalytic activity">
    <reaction evidence="1">
        <text>ATP + protein L-histidine = ADP + protein N-phospho-L-histidine.</text>
        <dbReference type="EC" id="2.7.13.3"/>
    </reaction>
</comment>
<feature type="transmembrane region" description="Helical" evidence="23">
    <location>
        <begin position="12"/>
        <end position="31"/>
    </location>
</feature>
<dbReference type="Pfam" id="PF05231">
    <property type="entry name" value="MASE1"/>
    <property type="match status" value="1"/>
</dbReference>
<evidence type="ECO:0000256" key="12">
    <source>
        <dbReference type="ARBA" id="ARBA00022692"/>
    </source>
</evidence>
<dbReference type="GO" id="GO:0000155">
    <property type="term" value="F:phosphorelay sensor kinase activity"/>
    <property type="evidence" value="ECO:0007669"/>
    <property type="project" value="InterPro"/>
</dbReference>
<dbReference type="PANTHER" id="PTHR24421:SF58">
    <property type="entry name" value="SIGNAL TRANSDUCTION HISTIDINE-PROTEIN KINASE_PHOSPHATASE UHPB"/>
    <property type="match status" value="1"/>
</dbReference>
<keyword evidence="18" id="KW-0411">Iron-sulfur</keyword>
<keyword evidence="8" id="KW-0004">4Fe-4S</keyword>
<evidence type="ECO:0000256" key="19">
    <source>
        <dbReference type="ARBA" id="ARBA00023136"/>
    </source>
</evidence>
<dbReference type="STRING" id="55207.KP22_01800"/>
<proteinExistence type="predicted"/>
<dbReference type="InterPro" id="IPR036890">
    <property type="entry name" value="HATPase_C_sf"/>
</dbReference>
<dbReference type="InterPro" id="IPR004358">
    <property type="entry name" value="Sig_transdc_His_kin-like_C"/>
</dbReference>
<dbReference type="InterPro" id="IPR011712">
    <property type="entry name" value="Sig_transdc_His_kin_sub3_dim/P"/>
</dbReference>
<keyword evidence="14 25" id="KW-0418">Kinase</keyword>
<dbReference type="PROSITE" id="PS50109">
    <property type="entry name" value="HIS_KIN"/>
    <property type="match status" value="1"/>
</dbReference>
<comment type="function">
    <text evidence="20">Member of the two-component regulatory system NreB/NreC involved in the control of dissimilatory nitrate/nitrite reduction in response to oxygen. NreB functions as a direct oxygen sensor histidine kinase which is autophosphorylated, in the absence of oxygen, probably at the conserved histidine residue, and transfers its phosphate group probably to a conserved aspartate residue of NreC. NreB/NreC activates the expression of the nitrate (narGHJI) and nitrite (nir) reductase operons, as well as the putative nitrate transporter gene narT.</text>
</comment>
<dbReference type="Gene3D" id="3.30.565.10">
    <property type="entry name" value="Histidine kinase-like ATPase, C-terminal domain"/>
    <property type="match status" value="1"/>
</dbReference>
<evidence type="ECO:0000256" key="1">
    <source>
        <dbReference type="ARBA" id="ARBA00000085"/>
    </source>
</evidence>
<dbReference type="GO" id="GO:0051539">
    <property type="term" value="F:4 iron, 4 sulfur cluster binding"/>
    <property type="evidence" value="ECO:0007669"/>
    <property type="project" value="UniProtKB-KW"/>
</dbReference>
<dbReference type="Proteomes" id="UP000032874">
    <property type="component" value="Unassembled WGS sequence"/>
</dbReference>
<evidence type="ECO:0000256" key="14">
    <source>
        <dbReference type="ARBA" id="ARBA00022777"/>
    </source>
</evidence>
<dbReference type="RefSeq" id="WP_039322025.1">
    <property type="nucleotide sequence ID" value="NZ_JQHM01000001.1"/>
</dbReference>
<comment type="subcellular location">
    <subcellularLocation>
        <location evidence="4">Cell membrane</location>
        <topology evidence="4">Multi-pass membrane protein</topology>
    </subcellularLocation>
    <subcellularLocation>
        <location evidence="3">Cytoplasm</location>
    </subcellularLocation>
</comment>
<keyword evidence="22" id="KW-0175">Coiled coil</keyword>
<dbReference type="InterPro" id="IPR005467">
    <property type="entry name" value="His_kinase_dom"/>
</dbReference>
<evidence type="ECO:0000256" key="23">
    <source>
        <dbReference type="SAM" id="Phobius"/>
    </source>
</evidence>
<evidence type="ECO:0000259" key="24">
    <source>
        <dbReference type="PROSITE" id="PS50109"/>
    </source>
</evidence>
<feature type="transmembrane region" description="Helical" evidence="23">
    <location>
        <begin position="210"/>
        <end position="226"/>
    </location>
</feature>
<sequence length="525" mass="59454">MRRLHVIGMTLFLAFFYSLIWLALWTISFYLSNNGHQAALLLPQGLRLALMILLPRKYWPTLLLSEIAIQSWLISEQLMTRSLLLLSPFLSLIPAVITHKIWHRYTLYWQRLLLLLAALTLNTILHGIAIGPWLHSPLTQTLLATFTGGVLLIPFIYLLYEYIKQQHLQTLLAQEIPDPPLRTSLLIWCSLFFSIGVCLQMAFTPEMERLLLIFVFLPNVVMAYKFGWQGGVLSAVLGSLMIAVTRQVSGAFDDLRELELFLSTQALLGIGLGIAISRQQQLAQRLQRYRQQLEQELKTRRRLMERIIHTEEAVRKDIARELHDDIGQNITAIQIQAMLVKHSAPADAAQHAAGQISELSRRIHHTTRQLLRQLRPPVLDEMVLDKALHHLADEFAFTARGIQFQLDYQLPTPPHDDVVIFTLYRLVQELLNNINKHASATQITVRLRQQDDLITLDVIDNGVGIAQKGSTHSAGGGFGLRGIEERVQALGGNWLVKAAVSGEPATPRGTHIIVNLPTKFKQKDD</sequence>
<evidence type="ECO:0000256" key="3">
    <source>
        <dbReference type="ARBA" id="ARBA00004496"/>
    </source>
</evidence>
<dbReference type="SMART" id="SM00387">
    <property type="entry name" value="HATPase_c"/>
    <property type="match status" value="1"/>
</dbReference>
<evidence type="ECO:0000256" key="21">
    <source>
        <dbReference type="ARBA" id="ARBA00030800"/>
    </source>
</evidence>
<protein>
    <recommendedName>
        <fullName evidence="6">Oxygen sensor histidine kinase NreB</fullName>
        <ecNumber evidence="5">2.7.13.3</ecNumber>
    </recommendedName>
    <alternativeName>
        <fullName evidence="21">Nitrogen regulation protein B</fullName>
    </alternativeName>
</protein>
<feature type="transmembrane region" description="Helical" evidence="23">
    <location>
        <begin position="108"/>
        <end position="130"/>
    </location>
</feature>
<keyword evidence="15 23" id="KW-1133">Transmembrane helix</keyword>
<keyword evidence="19 23" id="KW-0472">Membrane</keyword>
<comment type="caution">
    <text evidence="25">The sequence shown here is derived from an EMBL/GenBank/DDBJ whole genome shotgun (WGS) entry which is preliminary data.</text>
</comment>
<evidence type="ECO:0000256" key="17">
    <source>
        <dbReference type="ARBA" id="ARBA00023012"/>
    </source>
</evidence>
<keyword evidence="16" id="KW-0408">Iron</keyword>
<evidence type="ECO:0000256" key="9">
    <source>
        <dbReference type="ARBA" id="ARBA00022490"/>
    </source>
</evidence>
<keyword evidence="11" id="KW-0808">Transferase</keyword>
<dbReference type="eggNOG" id="COG3851">
    <property type="taxonomic scope" value="Bacteria"/>
</dbReference>
<evidence type="ECO:0000256" key="5">
    <source>
        <dbReference type="ARBA" id="ARBA00012438"/>
    </source>
</evidence>
<dbReference type="AlphaFoldDB" id="A0A093S220"/>
<evidence type="ECO:0000256" key="11">
    <source>
        <dbReference type="ARBA" id="ARBA00022679"/>
    </source>
</evidence>
<evidence type="ECO:0000256" key="8">
    <source>
        <dbReference type="ARBA" id="ARBA00022485"/>
    </source>
</evidence>
<evidence type="ECO:0000256" key="18">
    <source>
        <dbReference type="ARBA" id="ARBA00023014"/>
    </source>
</evidence>
<dbReference type="GO" id="GO:0005737">
    <property type="term" value="C:cytoplasm"/>
    <property type="evidence" value="ECO:0007669"/>
    <property type="project" value="UniProtKB-SubCell"/>
</dbReference>
<dbReference type="GO" id="GO:0046872">
    <property type="term" value="F:metal ion binding"/>
    <property type="evidence" value="ECO:0007669"/>
    <property type="project" value="UniProtKB-KW"/>
</dbReference>
<keyword evidence="13" id="KW-0479">Metal-binding</keyword>
<gene>
    <name evidence="25" type="ORF">KP22_01800</name>
</gene>
<dbReference type="InterPro" id="IPR003594">
    <property type="entry name" value="HATPase_dom"/>
</dbReference>
<keyword evidence="7" id="KW-1003">Cell membrane</keyword>
<evidence type="ECO:0000256" key="13">
    <source>
        <dbReference type="ARBA" id="ARBA00022723"/>
    </source>
</evidence>
<evidence type="ECO:0000256" key="20">
    <source>
        <dbReference type="ARBA" id="ARBA00024827"/>
    </source>
</evidence>
<dbReference type="Pfam" id="PF02518">
    <property type="entry name" value="HATPase_c"/>
    <property type="match status" value="1"/>
</dbReference>
<dbReference type="Pfam" id="PF07730">
    <property type="entry name" value="HisKA_3"/>
    <property type="match status" value="1"/>
</dbReference>
<dbReference type="GO" id="GO:0005886">
    <property type="term" value="C:plasma membrane"/>
    <property type="evidence" value="ECO:0007669"/>
    <property type="project" value="UniProtKB-SubCell"/>
</dbReference>
<evidence type="ECO:0000256" key="4">
    <source>
        <dbReference type="ARBA" id="ARBA00004651"/>
    </source>
</evidence>
<dbReference type="GO" id="GO:0046983">
    <property type="term" value="F:protein dimerization activity"/>
    <property type="evidence" value="ECO:0007669"/>
    <property type="project" value="InterPro"/>
</dbReference>
<evidence type="ECO:0000313" key="25">
    <source>
        <dbReference type="EMBL" id="KFX06849.1"/>
    </source>
</evidence>
<dbReference type="EMBL" id="JQHM01000001">
    <property type="protein sequence ID" value="KFX06849.1"/>
    <property type="molecule type" value="Genomic_DNA"/>
</dbReference>
<dbReference type="CDD" id="cd16917">
    <property type="entry name" value="HATPase_UhpB-NarQ-NarX-like"/>
    <property type="match status" value="1"/>
</dbReference>
<dbReference type="InterPro" id="IPR050482">
    <property type="entry name" value="Sensor_HK_TwoCompSys"/>
</dbReference>
<organism evidence="25 26">
    <name type="scientific">Pectobacterium betavasculorum</name>
    <dbReference type="NCBI Taxonomy" id="55207"/>
    <lineage>
        <taxon>Bacteria</taxon>
        <taxon>Pseudomonadati</taxon>
        <taxon>Pseudomonadota</taxon>
        <taxon>Gammaproteobacteria</taxon>
        <taxon>Enterobacterales</taxon>
        <taxon>Pectobacteriaceae</taxon>
        <taxon>Pectobacterium</taxon>
    </lineage>
</organism>
<dbReference type="Gene3D" id="1.20.5.1930">
    <property type="match status" value="1"/>
</dbReference>